<organism evidence="1 2">
    <name type="scientific">Mucilaginibacter gossypii</name>
    <dbReference type="NCBI Taxonomy" id="551996"/>
    <lineage>
        <taxon>Bacteria</taxon>
        <taxon>Pseudomonadati</taxon>
        <taxon>Bacteroidota</taxon>
        <taxon>Sphingobacteriia</taxon>
        <taxon>Sphingobacteriales</taxon>
        <taxon>Sphingobacteriaceae</taxon>
        <taxon>Mucilaginibacter</taxon>
    </lineage>
</organism>
<protein>
    <recommendedName>
        <fullName evidence="3">Alpha/beta hydrolase</fullName>
    </recommendedName>
</protein>
<dbReference type="AlphaFoldDB" id="A0A1G8EYZ5"/>
<dbReference type="InterPro" id="IPR029058">
    <property type="entry name" value="AB_hydrolase_fold"/>
</dbReference>
<dbReference type="EMBL" id="FNCG01000012">
    <property type="protein sequence ID" value="SDH75121.1"/>
    <property type="molecule type" value="Genomic_DNA"/>
</dbReference>
<accession>A0A1G8EYZ5</accession>
<dbReference type="SUPFAM" id="SSF53474">
    <property type="entry name" value="alpha/beta-Hydrolases"/>
    <property type="match status" value="1"/>
</dbReference>
<evidence type="ECO:0008006" key="3">
    <source>
        <dbReference type="Google" id="ProtNLM"/>
    </source>
</evidence>
<dbReference type="Proteomes" id="UP000199705">
    <property type="component" value="Unassembled WGS sequence"/>
</dbReference>
<dbReference type="STRING" id="551996.SAMN05192573_11296"/>
<sequence length="152" mass="16781">MMNTVKGYAQEVIKLYNGKAPGSEQWKWEEKTLTDPSTGNRTVINVSDPTLTVYRPNPAHNNGSAVIICPGGAFHVLDMDNEGYRVAKILAEKGFTAFVLKYRILQLDPKDPFAGMEEKMKDFKKFVSVMDADVPLAIGDGKAAMAFVKDHA</sequence>
<dbReference type="Gene3D" id="3.40.50.1820">
    <property type="entry name" value="alpha/beta hydrolase"/>
    <property type="match status" value="1"/>
</dbReference>
<name>A0A1G8EYZ5_9SPHI</name>
<evidence type="ECO:0000313" key="1">
    <source>
        <dbReference type="EMBL" id="SDH75121.1"/>
    </source>
</evidence>
<reference evidence="2" key="1">
    <citation type="submission" date="2016-10" db="EMBL/GenBank/DDBJ databases">
        <authorList>
            <person name="Varghese N."/>
            <person name="Submissions S."/>
        </authorList>
    </citation>
    <scope>NUCLEOTIDE SEQUENCE [LARGE SCALE GENOMIC DNA]</scope>
    <source>
        <strain evidence="2">Gh-67</strain>
    </source>
</reference>
<proteinExistence type="predicted"/>
<keyword evidence="2" id="KW-1185">Reference proteome</keyword>
<gene>
    <name evidence="1" type="ORF">SAMN05192573_11296</name>
</gene>
<evidence type="ECO:0000313" key="2">
    <source>
        <dbReference type="Proteomes" id="UP000199705"/>
    </source>
</evidence>